<dbReference type="InterPro" id="IPR053951">
    <property type="entry name" value="K_trans_N"/>
</dbReference>
<dbReference type="Proteomes" id="UP000607653">
    <property type="component" value="Unassembled WGS sequence"/>
</dbReference>
<evidence type="ECO:0000256" key="6">
    <source>
        <dbReference type="ARBA" id="ARBA00022958"/>
    </source>
</evidence>
<dbReference type="PANTHER" id="PTHR30540:SF14">
    <property type="entry name" value="POTASSIUM TRANSPORTER 1"/>
    <property type="match status" value="1"/>
</dbReference>
<evidence type="ECO:0000256" key="2">
    <source>
        <dbReference type="ARBA" id="ARBA00008440"/>
    </source>
</evidence>
<evidence type="ECO:0000256" key="5">
    <source>
        <dbReference type="ARBA" id="ARBA00022692"/>
    </source>
</evidence>
<evidence type="ECO:0000313" key="14">
    <source>
        <dbReference type="Proteomes" id="UP000607653"/>
    </source>
</evidence>
<evidence type="ECO:0000256" key="4">
    <source>
        <dbReference type="ARBA" id="ARBA00022538"/>
    </source>
</evidence>
<evidence type="ECO:0000256" key="1">
    <source>
        <dbReference type="ARBA" id="ARBA00004141"/>
    </source>
</evidence>
<keyword evidence="6" id="KW-0630">Potassium</keyword>
<evidence type="ECO:0000256" key="9">
    <source>
        <dbReference type="ARBA" id="ARBA00023136"/>
    </source>
</evidence>
<comment type="caution">
    <text evidence="13">The sequence shown here is derived from an EMBL/GenBank/DDBJ whole genome shotgun (WGS) entry which is preliminary data.</text>
</comment>
<evidence type="ECO:0000259" key="12">
    <source>
        <dbReference type="Pfam" id="PF22776"/>
    </source>
</evidence>
<evidence type="ECO:0000313" key="13">
    <source>
        <dbReference type="EMBL" id="DAD26265.1"/>
    </source>
</evidence>
<evidence type="ECO:0000256" key="7">
    <source>
        <dbReference type="ARBA" id="ARBA00022989"/>
    </source>
</evidence>
<organism evidence="13 14">
    <name type="scientific">Nelumbo nucifera</name>
    <name type="common">Sacred lotus</name>
    <dbReference type="NCBI Taxonomy" id="4432"/>
    <lineage>
        <taxon>Eukaryota</taxon>
        <taxon>Viridiplantae</taxon>
        <taxon>Streptophyta</taxon>
        <taxon>Embryophyta</taxon>
        <taxon>Tracheophyta</taxon>
        <taxon>Spermatophyta</taxon>
        <taxon>Magnoliopsida</taxon>
        <taxon>Proteales</taxon>
        <taxon>Nelumbonaceae</taxon>
        <taxon>Nelumbo</taxon>
    </lineage>
</organism>
<dbReference type="Pfam" id="PF22776">
    <property type="entry name" value="K_trans_C"/>
    <property type="match status" value="1"/>
</dbReference>
<keyword evidence="5 10" id="KW-0812">Transmembrane</keyword>
<reference evidence="13 14" key="1">
    <citation type="journal article" date="2020" name="Mol. Biol. Evol.">
        <title>Distinct Expression and Methylation Patterns for Genes with Different Fates following a Single Whole-Genome Duplication in Flowering Plants.</title>
        <authorList>
            <person name="Shi T."/>
            <person name="Rahmani R.S."/>
            <person name="Gugger P.F."/>
            <person name="Wang M."/>
            <person name="Li H."/>
            <person name="Zhang Y."/>
            <person name="Li Z."/>
            <person name="Wang Q."/>
            <person name="Van de Peer Y."/>
            <person name="Marchal K."/>
            <person name="Chen J."/>
        </authorList>
    </citation>
    <scope>NUCLEOTIDE SEQUENCE [LARGE SCALE GENOMIC DNA]</scope>
    <source>
        <tissue evidence="13">Leaf</tissue>
    </source>
</reference>
<keyword evidence="14" id="KW-1185">Reference proteome</keyword>
<protein>
    <recommendedName>
        <fullName evidence="15">Potassium transporter 5-like</fullName>
    </recommendedName>
</protein>
<evidence type="ECO:0000259" key="11">
    <source>
        <dbReference type="Pfam" id="PF02705"/>
    </source>
</evidence>
<feature type="transmembrane region" description="Helical" evidence="10">
    <location>
        <begin position="12"/>
        <end position="34"/>
    </location>
</feature>
<dbReference type="InterPro" id="IPR053952">
    <property type="entry name" value="K_trans_C"/>
</dbReference>
<proteinExistence type="inferred from homology"/>
<gene>
    <name evidence="13" type="ORF">HUJ06_027733</name>
</gene>
<dbReference type="PANTHER" id="PTHR30540">
    <property type="entry name" value="OSMOTIC STRESS POTASSIUM TRANSPORTER"/>
    <property type="match status" value="1"/>
</dbReference>
<comment type="subcellular location">
    <subcellularLocation>
        <location evidence="1">Membrane</location>
        <topology evidence="1">Multi-pass membrane protein</topology>
    </subcellularLocation>
</comment>
<evidence type="ECO:0000256" key="10">
    <source>
        <dbReference type="SAM" id="Phobius"/>
    </source>
</evidence>
<evidence type="ECO:0000256" key="3">
    <source>
        <dbReference type="ARBA" id="ARBA00022448"/>
    </source>
</evidence>
<feature type="transmembrane region" description="Helical" evidence="10">
    <location>
        <begin position="78"/>
        <end position="97"/>
    </location>
</feature>
<sequence>MVMIIVWKQRVTTAVAFLLFFGSIEVLYISASLIKVPEGGWIPLVLSMIFMGIMYIWNYGTLKKHQFDVENRVSMKRLVALGPSLGMVRVPGIGLVYTNLVTGVPAIFGHFVTNLPAFHQVLVFVCVKSVQVPYVNEGERFLIGRVGPKEYSMFRCIVRYGYKDLQQENYDFENRLVSGIVHFVEMEEECMLARTMKPSSEFSMSDIEGLDVLGPTFTFPHQEENMVRSLSDIQEVKSQVGLVESSQLKDESLRILKARESGVAYVLGHSYAKAKKSSSFIKKFAINFIYAFLSKNCRGPDVVLNVPHTSLLEVGMVYYV</sequence>
<dbReference type="EMBL" id="DUZY01000002">
    <property type="protein sequence ID" value="DAD26265.1"/>
    <property type="molecule type" value="Genomic_DNA"/>
</dbReference>
<keyword evidence="3" id="KW-0813">Transport</keyword>
<evidence type="ECO:0000256" key="8">
    <source>
        <dbReference type="ARBA" id="ARBA00023065"/>
    </source>
</evidence>
<keyword evidence="8" id="KW-0406">Ion transport</keyword>
<dbReference type="AlphaFoldDB" id="A0A822Y5F0"/>
<dbReference type="GO" id="GO:0015079">
    <property type="term" value="F:potassium ion transmembrane transporter activity"/>
    <property type="evidence" value="ECO:0007669"/>
    <property type="project" value="InterPro"/>
</dbReference>
<accession>A0A822Y5F0</accession>
<comment type="similarity">
    <text evidence="2">Belongs to the HAK/KUP transporter (TC 2.A.72.3) family.</text>
</comment>
<dbReference type="Pfam" id="PF02705">
    <property type="entry name" value="K_trans"/>
    <property type="match status" value="1"/>
</dbReference>
<feature type="domain" description="K+ potassium transporter C-terminal" evidence="12">
    <location>
        <begin position="91"/>
        <end position="318"/>
    </location>
</feature>
<dbReference type="GO" id="GO:0016020">
    <property type="term" value="C:membrane"/>
    <property type="evidence" value="ECO:0007669"/>
    <property type="project" value="UniProtKB-SubCell"/>
</dbReference>
<keyword evidence="9 10" id="KW-0472">Membrane</keyword>
<dbReference type="InterPro" id="IPR003855">
    <property type="entry name" value="K+_transporter"/>
</dbReference>
<keyword evidence="7 10" id="KW-1133">Transmembrane helix</keyword>
<evidence type="ECO:0008006" key="15">
    <source>
        <dbReference type="Google" id="ProtNLM"/>
    </source>
</evidence>
<name>A0A822Y5F0_NELNU</name>
<feature type="transmembrane region" description="Helical" evidence="10">
    <location>
        <begin position="40"/>
        <end position="57"/>
    </location>
</feature>
<feature type="domain" description="K+ potassium transporter integral membrane" evidence="11">
    <location>
        <begin position="1"/>
        <end position="79"/>
    </location>
</feature>
<keyword evidence="4" id="KW-0633">Potassium transport</keyword>